<feature type="compositionally biased region" description="Polar residues" evidence="12">
    <location>
        <begin position="1"/>
        <end position="10"/>
    </location>
</feature>
<feature type="transmembrane region" description="Helical" evidence="13">
    <location>
        <begin position="709"/>
        <end position="729"/>
    </location>
</feature>
<dbReference type="InterPro" id="IPR003439">
    <property type="entry name" value="ABC_transporter-like_ATP-bd"/>
</dbReference>
<evidence type="ECO:0000256" key="5">
    <source>
        <dbReference type="ARBA" id="ARBA00022737"/>
    </source>
</evidence>
<dbReference type="FunFam" id="3.40.50.300:FF:000479">
    <property type="entry name" value="Multidrug resistance protein 1A"/>
    <property type="match status" value="1"/>
</dbReference>
<evidence type="ECO:0000256" key="10">
    <source>
        <dbReference type="ARBA" id="ARBA00023136"/>
    </source>
</evidence>
<feature type="transmembrane region" description="Helical" evidence="13">
    <location>
        <begin position="55"/>
        <end position="78"/>
    </location>
</feature>
<keyword evidence="3" id="KW-0813">Transport</keyword>
<dbReference type="GO" id="GO:0005524">
    <property type="term" value="F:ATP binding"/>
    <property type="evidence" value="ECO:0007669"/>
    <property type="project" value="UniProtKB-KW"/>
</dbReference>
<sequence length="1092" mass="119341">MPAVNETTPLLQDEGIDDRIDVPDNSADKRSEKKDDQKVATLGELFSYATCLDKFLIFTGTLAAAAVGAGFPLMAIVLGGMTNDFISGVLIYQNRPNGTNMNLSINGSFNFDDRMTDNSIKLSYIGAGVFVASIIQIIGWVVASERQVLKIRREFFKAILRQDMAWFDSNPSGELTTRLSEYSQALQESQKLGVRKSAVQGVGVGVTMLCIFGSYGLAFWYGSRQVNDYYSSFGSEGLSPGDVLTVFFCVLSSSMALGQAAPNMGTIAAAKGAAGKVFEIIKRIPQIDASRLDGEKPHQVEGKVDFKNITFSYPTRKDVKVLKSFNLNIKPGQTVALVGGSGCGKSTLVRLIQRFYDPDEGKVELDGRDITKLNVHWLRRNIGIVSQEPVLFGCSIRDNIRLGNPTVTDEDIIQAATEANAHKFISSLPKGYDTLVGERGAQLSGGQKQRVAIARALVRNPKILLLDEATSALDSESEKIVQSALDKLMEKGGLYHQLVTLQKIAFDENSDEINVTALVNEVLSESEIDEINPELVNGEAKSSVYRRPSLKRQLSKKQRHPIQKELSHQSTRNRTLSTSSSVKEPEEEAPENLPGFFHILSYNAKEWPFIFFGCFAAILNGATMPLFAVFFSKIIAVFSEKGDDLLDGGVFWSLMFVALGGLNLFTNIIQNLLRQDVAYFDDPRHATGALTARLATDASIVKTAAGIRVAVVVQSLTGVVAGVVIAFVFGWKLALVVLGTMPLMGIASAIQIKVMMGNQKADTKHLEGAGKTSSETISNIATVQSLTREPYFYEKYCKELLKPYKSNILNAQVYALSFAFASSIIFFIYAGCFRFGAYLVSTGEMDAEKVFRVFMAMTLAGQVIGQASSFLPDYSKGRLAAGYIFQMMGIKPNIDNFSTAGVKKRDAKGNIELQEVEFYYPTRPEITVLRGISLKIQAGQTAALVGVSGCGKSTVVSLLQRYYDPVKGRILIDGVDMRDYNIGVLRSLLSVVSQEPVLFDCSIHDNIVYGLQNDVPMADVIAAAKTANIHEFISNLPEGYNTNVGEKGTQLSGGQKQRVAIARALVRNPTILLLDEATSALDTESEKDNWQE</sequence>
<protein>
    <recommendedName>
        <fullName evidence="18">Bile salt export pump</fullName>
    </recommendedName>
</protein>
<feature type="compositionally biased region" description="Basic residues" evidence="12">
    <location>
        <begin position="548"/>
        <end position="561"/>
    </location>
</feature>
<evidence type="ECO:0000256" key="13">
    <source>
        <dbReference type="SAM" id="Phobius"/>
    </source>
</evidence>
<comment type="subcellular location">
    <subcellularLocation>
        <location evidence="1">Membrane</location>
        <topology evidence="1">Multi-pass membrane protein</topology>
    </subcellularLocation>
</comment>
<evidence type="ECO:0000256" key="2">
    <source>
        <dbReference type="ARBA" id="ARBA00007577"/>
    </source>
</evidence>
<dbReference type="OrthoDB" id="6500128at2759"/>
<reference evidence="16 17" key="1">
    <citation type="submission" date="2018-04" db="EMBL/GenBank/DDBJ databases">
        <title>The genome of golden apple snail Pomacea canaliculata provides insight into stress tolerance and invasive adaptation.</title>
        <authorList>
            <person name="Liu C."/>
            <person name="Liu B."/>
            <person name="Ren Y."/>
            <person name="Zhang Y."/>
            <person name="Wang H."/>
            <person name="Li S."/>
            <person name="Jiang F."/>
            <person name="Yin L."/>
            <person name="Zhang G."/>
            <person name="Qian W."/>
            <person name="Fan W."/>
        </authorList>
    </citation>
    <scope>NUCLEOTIDE SEQUENCE [LARGE SCALE GENOMIC DNA]</scope>
    <source>
        <strain evidence="16">SZHN2017</strain>
        <tissue evidence="16">Muscle</tissue>
    </source>
</reference>
<evidence type="ECO:0000256" key="6">
    <source>
        <dbReference type="ARBA" id="ARBA00022741"/>
    </source>
</evidence>
<dbReference type="SMART" id="SM00382">
    <property type="entry name" value="AAA"/>
    <property type="match status" value="2"/>
</dbReference>
<dbReference type="GO" id="GO:0015421">
    <property type="term" value="F:ABC-type oligopeptide transporter activity"/>
    <property type="evidence" value="ECO:0007669"/>
    <property type="project" value="TreeGrafter"/>
</dbReference>
<dbReference type="GO" id="GO:0090374">
    <property type="term" value="P:oligopeptide export from mitochondrion"/>
    <property type="evidence" value="ECO:0007669"/>
    <property type="project" value="TreeGrafter"/>
</dbReference>
<feature type="compositionally biased region" description="Basic and acidic residues" evidence="12">
    <location>
        <begin position="17"/>
        <end position="34"/>
    </location>
</feature>
<feature type="domain" description="ABC transporter" evidence="14">
    <location>
        <begin position="911"/>
        <end position="1092"/>
    </location>
</feature>
<gene>
    <name evidence="16" type="ORF">C0Q70_04090</name>
</gene>
<dbReference type="InterPro" id="IPR017871">
    <property type="entry name" value="ABC_transporter-like_CS"/>
</dbReference>
<dbReference type="GO" id="GO:0016887">
    <property type="term" value="F:ATP hydrolysis activity"/>
    <property type="evidence" value="ECO:0007669"/>
    <property type="project" value="InterPro"/>
</dbReference>
<feature type="compositionally biased region" description="Low complexity" evidence="12">
    <location>
        <begin position="570"/>
        <end position="581"/>
    </location>
</feature>
<evidence type="ECO:0000256" key="3">
    <source>
        <dbReference type="ARBA" id="ARBA00022448"/>
    </source>
</evidence>
<evidence type="ECO:0000256" key="1">
    <source>
        <dbReference type="ARBA" id="ARBA00004141"/>
    </source>
</evidence>
<dbReference type="STRING" id="400727.A0A2T7PUN7"/>
<feature type="domain" description="ABC transmembrane type-1" evidence="15">
    <location>
        <begin position="191"/>
        <end position="269"/>
    </location>
</feature>
<dbReference type="PANTHER" id="PTHR43394">
    <property type="entry name" value="ATP-DEPENDENT PERMEASE MDL1, MITOCHONDRIAL"/>
    <property type="match status" value="1"/>
</dbReference>
<feature type="region of interest" description="Disordered" evidence="12">
    <location>
        <begin position="542"/>
        <end position="589"/>
    </location>
</feature>
<organism evidence="16 17">
    <name type="scientific">Pomacea canaliculata</name>
    <name type="common">Golden apple snail</name>
    <dbReference type="NCBI Taxonomy" id="400727"/>
    <lineage>
        <taxon>Eukaryota</taxon>
        <taxon>Metazoa</taxon>
        <taxon>Spiralia</taxon>
        <taxon>Lophotrochozoa</taxon>
        <taxon>Mollusca</taxon>
        <taxon>Gastropoda</taxon>
        <taxon>Caenogastropoda</taxon>
        <taxon>Architaenioglossa</taxon>
        <taxon>Ampullarioidea</taxon>
        <taxon>Ampullariidae</taxon>
        <taxon>Pomacea</taxon>
    </lineage>
</organism>
<dbReference type="InterPro" id="IPR027417">
    <property type="entry name" value="P-loop_NTPase"/>
</dbReference>
<evidence type="ECO:0008006" key="18">
    <source>
        <dbReference type="Google" id="ProtNLM"/>
    </source>
</evidence>
<dbReference type="Pfam" id="PF00005">
    <property type="entry name" value="ABC_tran"/>
    <property type="match status" value="2"/>
</dbReference>
<name>A0A2T7PUN7_POMCA</name>
<evidence type="ECO:0000256" key="11">
    <source>
        <dbReference type="ARBA" id="ARBA00023180"/>
    </source>
</evidence>
<evidence type="ECO:0000259" key="15">
    <source>
        <dbReference type="PROSITE" id="PS50929"/>
    </source>
</evidence>
<evidence type="ECO:0000313" key="17">
    <source>
        <dbReference type="Proteomes" id="UP000245119"/>
    </source>
</evidence>
<comment type="caution">
    <text evidence="16">The sequence shown here is derived from an EMBL/GenBank/DDBJ whole genome shotgun (WGS) entry which is preliminary data.</text>
</comment>
<dbReference type="CDD" id="cd18577">
    <property type="entry name" value="ABC_6TM_Pgp_ABCB1_D1_like"/>
    <property type="match status" value="1"/>
</dbReference>
<dbReference type="CDD" id="cd03249">
    <property type="entry name" value="ABC_MTABC3_MDL1_MDL2"/>
    <property type="match status" value="1"/>
</dbReference>
<dbReference type="PROSITE" id="PS00211">
    <property type="entry name" value="ABC_TRANSPORTER_1"/>
    <property type="match status" value="2"/>
</dbReference>
<dbReference type="InterPro" id="IPR039421">
    <property type="entry name" value="Type_1_exporter"/>
</dbReference>
<keyword evidence="4 13" id="KW-0812">Transmembrane</keyword>
<dbReference type="Gene3D" id="1.20.1560.10">
    <property type="entry name" value="ABC transporter type 1, transmembrane domain"/>
    <property type="match status" value="2"/>
</dbReference>
<evidence type="ECO:0000256" key="4">
    <source>
        <dbReference type="ARBA" id="ARBA00022692"/>
    </source>
</evidence>
<dbReference type="AlphaFoldDB" id="A0A2T7PUN7"/>
<comment type="similarity">
    <text evidence="2">Belongs to the ABC transporter superfamily. ABCB family. Multidrug resistance exporter (TC 3.A.1.201) subfamily.</text>
</comment>
<feature type="transmembrane region" description="Helical" evidence="13">
    <location>
        <begin position="243"/>
        <end position="261"/>
    </location>
</feature>
<dbReference type="PROSITE" id="PS50929">
    <property type="entry name" value="ABC_TM1F"/>
    <property type="match status" value="3"/>
</dbReference>
<dbReference type="InterPro" id="IPR036640">
    <property type="entry name" value="ABC1_TM_sf"/>
</dbReference>
<dbReference type="InterPro" id="IPR011527">
    <property type="entry name" value="ABC1_TM_dom"/>
</dbReference>
<feature type="region of interest" description="Disordered" evidence="12">
    <location>
        <begin position="1"/>
        <end position="34"/>
    </location>
</feature>
<evidence type="ECO:0000256" key="8">
    <source>
        <dbReference type="ARBA" id="ARBA00022967"/>
    </source>
</evidence>
<dbReference type="PANTHER" id="PTHR43394:SF18">
    <property type="entry name" value="ABC TRANSPORTER B FAMILY MEMBER 11-LIKE"/>
    <property type="match status" value="1"/>
</dbReference>
<keyword evidence="8" id="KW-1278">Translocase</keyword>
<dbReference type="PROSITE" id="PS50893">
    <property type="entry name" value="ABC_TRANSPORTER_2"/>
    <property type="match status" value="2"/>
</dbReference>
<dbReference type="SUPFAM" id="SSF52540">
    <property type="entry name" value="P-loop containing nucleoside triphosphate hydrolases"/>
    <property type="match status" value="2"/>
</dbReference>
<dbReference type="Gene3D" id="3.40.50.300">
    <property type="entry name" value="P-loop containing nucleotide triphosphate hydrolases"/>
    <property type="match status" value="2"/>
</dbReference>
<keyword evidence="11" id="KW-0325">Glycoprotein</keyword>
<evidence type="ECO:0000256" key="12">
    <source>
        <dbReference type="SAM" id="MobiDB-lite"/>
    </source>
</evidence>
<feature type="transmembrane region" description="Helical" evidence="13">
    <location>
        <begin position="201"/>
        <end position="223"/>
    </location>
</feature>
<evidence type="ECO:0000313" key="16">
    <source>
        <dbReference type="EMBL" id="PVD37097.1"/>
    </source>
</evidence>
<keyword evidence="10 13" id="KW-0472">Membrane</keyword>
<dbReference type="CDD" id="cd18578">
    <property type="entry name" value="ABC_6TM_Pgp_ABCB1_D2_like"/>
    <property type="match status" value="1"/>
</dbReference>
<dbReference type="InterPro" id="IPR003593">
    <property type="entry name" value="AAA+_ATPase"/>
</dbReference>
<keyword evidence="5" id="KW-0677">Repeat</keyword>
<keyword evidence="6" id="KW-0547">Nucleotide-binding</keyword>
<dbReference type="GO" id="GO:0005743">
    <property type="term" value="C:mitochondrial inner membrane"/>
    <property type="evidence" value="ECO:0007669"/>
    <property type="project" value="TreeGrafter"/>
</dbReference>
<keyword evidence="9 13" id="KW-1133">Transmembrane helix</keyword>
<evidence type="ECO:0000259" key="14">
    <source>
        <dbReference type="PROSITE" id="PS50893"/>
    </source>
</evidence>
<feature type="transmembrane region" description="Helical" evidence="13">
    <location>
        <begin position="609"/>
        <end position="638"/>
    </location>
</feature>
<feature type="transmembrane region" description="Helical" evidence="13">
    <location>
        <begin position="808"/>
        <end position="830"/>
    </location>
</feature>
<keyword evidence="17" id="KW-1185">Reference proteome</keyword>
<feature type="transmembrane region" description="Helical" evidence="13">
    <location>
        <begin position="735"/>
        <end position="756"/>
    </location>
</feature>
<dbReference type="FunFam" id="3.40.50.300:FF:000967">
    <property type="entry name" value="ABC multidrug transporter mdr4"/>
    <property type="match status" value="1"/>
</dbReference>
<evidence type="ECO:0000256" key="9">
    <source>
        <dbReference type="ARBA" id="ARBA00022989"/>
    </source>
</evidence>
<keyword evidence="7" id="KW-0067">ATP-binding</keyword>
<feature type="domain" description="ABC transmembrane type-1" evidence="15">
    <location>
        <begin position="611"/>
        <end position="876"/>
    </location>
</feature>
<feature type="transmembrane region" description="Helical" evidence="13">
    <location>
        <begin position="122"/>
        <end position="143"/>
    </location>
</feature>
<dbReference type="EMBL" id="PZQS01000002">
    <property type="protein sequence ID" value="PVD37097.1"/>
    <property type="molecule type" value="Genomic_DNA"/>
</dbReference>
<feature type="transmembrane region" description="Helical" evidence="13">
    <location>
        <begin position="650"/>
        <end position="669"/>
    </location>
</feature>
<dbReference type="SUPFAM" id="SSF90123">
    <property type="entry name" value="ABC transporter transmembrane region"/>
    <property type="match status" value="2"/>
</dbReference>
<feature type="domain" description="ABC transmembrane type-1" evidence="15">
    <location>
        <begin position="58"/>
        <end position="188"/>
    </location>
</feature>
<dbReference type="Proteomes" id="UP000245119">
    <property type="component" value="Linkage Group LG2"/>
</dbReference>
<evidence type="ECO:0000256" key="7">
    <source>
        <dbReference type="ARBA" id="ARBA00022840"/>
    </source>
</evidence>
<dbReference type="Pfam" id="PF00664">
    <property type="entry name" value="ABC_membrane"/>
    <property type="match status" value="2"/>
</dbReference>
<feature type="domain" description="ABC transporter" evidence="14">
    <location>
        <begin position="304"/>
        <end position="543"/>
    </location>
</feature>
<proteinExistence type="inferred from homology"/>
<accession>A0A2T7PUN7</accession>